<feature type="compositionally biased region" description="Polar residues" evidence="2">
    <location>
        <begin position="203"/>
        <end position="221"/>
    </location>
</feature>
<comment type="function">
    <text evidence="1">Plays a role in determining ER morphology.</text>
</comment>
<accession>W2SEG4</accession>
<evidence type="ECO:0000256" key="1">
    <source>
        <dbReference type="RuleBase" id="RU367073"/>
    </source>
</evidence>
<sequence length="391" mass="42904">MSWLWRNDASSPASFEKALQKLSSQITAANLSVDTTRSRARRVKALWTLWTTITFLLYALIITLVLGPHNWSLPHYSGLVGAPVAIYGVRKILSIFFDWRINRQQSHLEALQKQRESKIADLKKATKYDSTQELLQKYGGGPPKEQTPSKKGGKAKDGPQRSPQQQQPQQHQRTGLPPPPTANIPGRHLQQNRPNIQPPPTANIPSNRPQPNSPGLTQSPAAFSPDAPGFAPNAFPLPPPTAPPAYVQQQGPHWYDRILDVMLGEDETAAKNRLALICNSCRLVNGQAPPGVRTLEESGRWRCGGCGAWNGVDERGKAREAVEDVRREVMGAGDPVAEAEENGWEEIVRAQDEGADVAMQGTEGTTGREGGDESRVVTKRVTRSMVADEDS</sequence>
<dbReference type="InterPro" id="IPR019273">
    <property type="entry name" value="Lunapark_Znf"/>
</dbReference>
<feature type="region of interest" description="Disordered" evidence="2">
    <location>
        <begin position="135"/>
        <end position="248"/>
    </location>
</feature>
<keyword evidence="1" id="KW-0862">Zinc</keyword>
<dbReference type="eggNOG" id="KOG2846">
    <property type="taxonomic scope" value="Eukaryota"/>
</dbReference>
<dbReference type="GeneID" id="19968655"/>
<dbReference type="Proteomes" id="UP000030752">
    <property type="component" value="Unassembled WGS sequence"/>
</dbReference>
<keyword evidence="1" id="KW-0479">Metal-binding</keyword>
<name>W2SEG4_CYPE1</name>
<evidence type="ECO:0000313" key="5">
    <source>
        <dbReference type="Proteomes" id="UP000030752"/>
    </source>
</evidence>
<proteinExistence type="inferred from homology"/>
<dbReference type="VEuPathDB" id="FungiDB:HMPREF1541_01316"/>
<keyword evidence="5" id="KW-1185">Reference proteome</keyword>
<reference evidence="4 5" key="1">
    <citation type="submission" date="2013-03" db="EMBL/GenBank/DDBJ databases">
        <title>The Genome Sequence of Phialophora europaea CBS 101466.</title>
        <authorList>
            <consortium name="The Broad Institute Genomics Platform"/>
            <person name="Cuomo C."/>
            <person name="de Hoog S."/>
            <person name="Gorbushina A."/>
            <person name="Walker B."/>
            <person name="Young S.K."/>
            <person name="Zeng Q."/>
            <person name="Gargeya S."/>
            <person name="Fitzgerald M."/>
            <person name="Haas B."/>
            <person name="Abouelleil A."/>
            <person name="Allen A.W."/>
            <person name="Alvarado L."/>
            <person name="Arachchi H.M."/>
            <person name="Berlin A.M."/>
            <person name="Chapman S.B."/>
            <person name="Gainer-Dewar J."/>
            <person name="Goldberg J."/>
            <person name="Griggs A."/>
            <person name="Gujja S."/>
            <person name="Hansen M."/>
            <person name="Howarth C."/>
            <person name="Imamovic A."/>
            <person name="Ireland A."/>
            <person name="Larimer J."/>
            <person name="McCowan C."/>
            <person name="Murphy C."/>
            <person name="Pearson M."/>
            <person name="Poon T.W."/>
            <person name="Priest M."/>
            <person name="Roberts A."/>
            <person name="Saif S."/>
            <person name="Shea T."/>
            <person name="Sisk P."/>
            <person name="Sykes S."/>
            <person name="Wortman J."/>
            <person name="Nusbaum C."/>
            <person name="Birren B."/>
        </authorList>
    </citation>
    <scope>NUCLEOTIDE SEQUENCE [LARGE SCALE GENOMIC DNA]</scope>
    <source>
        <strain evidence="4 5">CBS 101466</strain>
    </source>
</reference>
<dbReference type="OrthoDB" id="1725934at2759"/>
<comment type="domain">
    <text evidence="1">The C4-type zinc finger motif is necessary both for its ER three-way tubular junction localization and formation.</text>
</comment>
<feature type="transmembrane region" description="Helical" evidence="1">
    <location>
        <begin position="45"/>
        <end position="67"/>
    </location>
</feature>
<dbReference type="GO" id="GO:0071788">
    <property type="term" value="P:endoplasmic reticulum tubular network maintenance"/>
    <property type="evidence" value="ECO:0007669"/>
    <property type="project" value="UniProtKB-UniRule"/>
</dbReference>
<dbReference type="PANTHER" id="PTHR22166:SF12">
    <property type="entry name" value="ENDOPLASMIC RETICULUM JUNCTION FORMATION PROTEIN LUNAPARK"/>
    <property type="match status" value="1"/>
</dbReference>
<dbReference type="Pfam" id="PF10058">
    <property type="entry name" value="Zn_ribbon_10"/>
    <property type="match status" value="1"/>
</dbReference>
<protein>
    <recommendedName>
        <fullName evidence="1">Endoplasmic reticulum junction formation protein lunapark</fullName>
    </recommendedName>
</protein>
<dbReference type="InterPro" id="IPR040115">
    <property type="entry name" value="Lnp"/>
</dbReference>
<evidence type="ECO:0000313" key="4">
    <source>
        <dbReference type="EMBL" id="ETN47126.1"/>
    </source>
</evidence>
<keyword evidence="1" id="KW-0812">Transmembrane</keyword>
<organism evidence="4 5">
    <name type="scientific">Cyphellophora europaea (strain CBS 101466)</name>
    <name type="common">Phialophora europaea</name>
    <dbReference type="NCBI Taxonomy" id="1220924"/>
    <lineage>
        <taxon>Eukaryota</taxon>
        <taxon>Fungi</taxon>
        <taxon>Dikarya</taxon>
        <taxon>Ascomycota</taxon>
        <taxon>Pezizomycotina</taxon>
        <taxon>Eurotiomycetes</taxon>
        <taxon>Chaetothyriomycetidae</taxon>
        <taxon>Chaetothyriales</taxon>
        <taxon>Cyphellophoraceae</taxon>
        <taxon>Cyphellophora</taxon>
    </lineage>
</organism>
<dbReference type="InParanoid" id="W2SEG4"/>
<gene>
    <name evidence="4" type="ORF">HMPREF1541_01316</name>
</gene>
<dbReference type="PANTHER" id="PTHR22166">
    <property type="entry name" value="ENDOPLASMIC RETICULUM JUNCTION FORMATION PROTEIN LUNAPARK"/>
    <property type="match status" value="1"/>
</dbReference>
<dbReference type="AlphaFoldDB" id="W2SEG4"/>
<keyword evidence="1" id="KW-0256">Endoplasmic reticulum</keyword>
<dbReference type="RefSeq" id="XP_008711838.1">
    <property type="nucleotide sequence ID" value="XM_008713616.1"/>
</dbReference>
<keyword evidence="1" id="KW-0863">Zinc-finger</keyword>
<feature type="region of interest" description="Disordered" evidence="2">
    <location>
        <begin position="353"/>
        <end position="391"/>
    </location>
</feature>
<dbReference type="GO" id="GO:0008270">
    <property type="term" value="F:zinc ion binding"/>
    <property type="evidence" value="ECO:0007669"/>
    <property type="project" value="UniProtKB-KW"/>
</dbReference>
<dbReference type="STRING" id="1220924.W2SEG4"/>
<comment type="similarity">
    <text evidence="1">Belongs to the lunapark family.</text>
</comment>
<evidence type="ECO:0000259" key="3">
    <source>
        <dbReference type="Pfam" id="PF10058"/>
    </source>
</evidence>
<dbReference type="GO" id="GO:1903373">
    <property type="term" value="P:positive regulation of endoplasmic reticulum tubular network organization"/>
    <property type="evidence" value="ECO:0007669"/>
    <property type="project" value="UniProtKB-UniRule"/>
</dbReference>
<comment type="caution">
    <text evidence="1">Lacks conserved residue(s) required for the propagation of feature annotation.</text>
</comment>
<comment type="subcellular location">
    <subcellularLocation>
        <location evidence="1">Endoplasmic reticulum membrane</location>
        <topology evidence="1">Multi-pass membrane protein</topology>
    </subcellularLocation>
</comment>
<feature type="domain" description="Lunapark zinc ribbon" evidence="3">
    <location>
        <begin position="254"/>
        <end position="310"/>
    </location>
</feature>
<keyword evidence="1" id="KW-1133">Transmembrane helix</keyword>
<feature type="compositionally biased region" description="Low complexity" evidence="2">
    <location>
        <begin position="160"/>
        <end position="172"/>
    </location>
</feature>
<dbReference type="GO" id="GO:0098826">
    <property type="term" value="C:endoplasmic reticulum tubular network membrane"/>
    <property type="evidence" value="ECO:0007669"/>
    <property type="project" value="UniProtKB-UniRule"/>
</dbReference>
<keyword evidence="1" id="KW-0472">Membrane</keyword>
<dbReference type="EMBL" id="KB822711">
    <property type="protein sequence ID" value="ETN47126.1"/>
    <property type="molecule type" value="Genomic_DNA"/>
</dbReference>
<dbReference type="HOGENOM" id="CLU_039522_1_0_1"/>
<evidence type="ECO:0000256" key="2">
    <source>
        <dbReference type="SAM" id="MobiDB-lite"/>
    </source>
</evidence>